<proteinExistence type="inferred from homology"/>
<protein>
    <recommendedName>
        <fullName evidence="8">Probable membrane transporter protein</fullName>
    </recommendedName>
</protein>
<comment type="similarity">
    <text evidence="2 8">Belongs to the 4-toluene sulfonate uptake permease (TSUP) (TC 2.A.102) family.</text>
</comment>
<keyword evidence="7 8" id="KW-0472">Membrane</keyword>
<dbReference type="InterPro" id="IPR002781">
    <property type="entry name" value="TM_pro_TauE-like"/>
</dbReference>
<feature type="transmembrane region" description="Helical" evidence="8">
    <location>
        <begin position="70"/>
        <end position="92"/>
    </location>
</feature>
<evidence type="ECO:0000256" key="3">
    <source>
        <dbReference type="ARBA" id="ARBA00022448"/>
    </source>
</evidence>
<evidence type="ECO:0000256" key="8">
    <source>
        <dbReference type="RuleBase" id="RU363041"/>
    </source>
</evidence>
<evidence type="ECO:0000313" key="9">
    <source>
        <dbReference type="EMBL" id="MBH9553624.1"/>
    </source>
</evidence>
<evidence type="ECO:0000256" key="5">
    <source>
        <dbReference type="ARBA" id="ARBA00022692"/>
    </source>
</evidence>
<evidence type="ECO:0000313" key="10">
    <source>
        <dbReference type="Proteomes" id="UP000620139"/>
    </source>
</evidence>
<dbReference type="GO" id="GO:0005886">
    <property type="term" value="C:plasma membrane"/>
    <property type="evidence" value="ECO:0007669"/>
    <property type="project" value="UniProtKB-SubCell"/>
</dbReference>
<evidence type="ECO:0000256" key="1">
    <source>
        <dbReference type="ARBA" id="ARBA00004651"/>
    </source>
</evidence>
<feature type="transmembrane region" description="Helical" evidence="8">
    <location>
        <begin position="98"/>
        <end position="116"/>
    </location>
</feature>
<keyword evidence="3" id="KW-0813">Transport</keyword>
<accession>A0A931NEF2</accession>
<keyword evidence="6 8" id="KW-1133">Transmembrane helix</keyword>
<dbReference type="InterPro" id="IPR052017">
    <property type="entry name" value="TSUP"/>
</dbReference>
<dbReference type="AlphaFoldDB" id="A0A931NEF2"/>
<feature type="transmembrane region" description="Helical" evidence="8">
    <location>
        <begin position="222"/>
        <end position="243"/>
    </location>
</feature>
<feature type="transmembrane region" description="Helical" evidence="8">
    <location>
        <begin position="137"/>
        <end position="167"/>
    </location>
</feature>
<feature type="transmembrane region" description="Helical" evidence="8">
    <location>
        <begin position="187"/>
        <end position="210"/>
    </location>
</feature>
<dbReference type="PANTHER" id="PTHR30269">
    <property type="entry name" value="TRANSMEMBRANE PROTEIN YFCA"/>
    <property type="match status" value="1"/>
</dbReference>
<evidence type="ECO:0000256" key="4">
    <source>
        <dbReference type="ARBA" id="ARBA00022475"/>
    </source>
</evidence>
<keyword evidence="4 8" id="KW-1003">Cell membrane</keyword>
<dbReference type="EMBL" id="JAEDAL010000006">
    <property type="protein sequence ID" value="MBH9553624.1"/>
    <property type="molecule type" value="Genomic_DNA"/>
</dbReference>
<reference evidence="9" key="1">
    <citation type="submission" date="2020-12" db="EMBL/GenBank/DDBJ databases">
        <title>The genome sequence of Inhella sp. 4Y17.</title>
        <authorList>
            <person name="Liu Y."/>
        </authorList>
    </citation>
    <scope>NUCLEOTIDE SEQUENCE</scope>
    <source>
        <strain evidence="9">4Y10</strain>
    </source>
</reference>
<name>A0A931NEF2_9BURK</name>
<keyword evidence="5 8" id="KW-0812">Transmembrane</keyword>
<sequence>MELLLAVTASLAAGFIDAIVGGGGLILVPALFAAYPAAAPATLFGTNKGAAIWGTALATWRYARRVELRWASLLPAVGTALLGSTLGAWGATQVDARLWRIALPVILLGLLVYTLAKKNLGRAHAPAYSGSAEALRAMAIGGGIGLYDGFFGPGTGSFFIFLFVRVLGYDFLHASASAKLLNTATNAAALTLFAATGHLWWGVAACMAVANMLGSWLGAHLALARGAGFVRGVFLVVVSALIVKTGWDAAITWTTVMA</sequence>
<dbReference type="Proteomes" id="UP000620139">
    <property type="component" value="Unassembled WGS sequence"/>
</dbReference>
<comment type="subcellular location">
    <subcellularLocation>
        <location evidence="1 8">Cell membrane</location>
        <topology evidence="1 8">Multi-pass membrane protein</topology>
    </subcellularLocation>
</comment>
<dbReference type="RefSeq" id="WP_198101240.1">
    <property type="nucleotide sequence ID" value="NZ_JAEDAL010000006.1"/>
</dbReference>
<comment type="caution">
    <text evidence="9">The sequence shown here is derived from an EMBL/GenBank/DDBJ whole genome shotgun (WGS) entry which is preliminary data.</text>
</comment>
<evidence type="ECO:0000256" key="6">
    <source>
        <dbReference type="ARBA" id="ARBA00022989"/>
    </source>
</evidence>
<keyword evidence="10" id="KW-1185">Reference proteome</keyword>
<gene>
    <name evidence="9" type="ORF">I7X43_12305</name>
</gene>
<dbReference type="PANTHER" id="PTHR30269:SF0">
    <property type="entry name" value="MEMBRANE TRANSPORTER PROTEIN YFCA-RELATED"/>
    <property type="match status" value="1"/>
</dbReference>
<dbReference type="Pfam" id="PF01925">
    <property type="entry name" value="TauE"/>
    <property type="match status" value="1"/>
</dbReference>
<organism evidence="9 10">
    <name type="scientific">Inhella gelatinilytica</name>
    <dbReference type="NCBI Taxonomy" id="2795030"/>
    <lineage>
        <taxon>Bacteria</taxon>
        <taxon>Pseudomonadati</taxon>
        <taxon>Pseudomonadota</taxon>
        <taxon>Betaproteobacteria</taxon>
        <taxon>Burkholderiales</taxon>
        <taxon>Sphaerotilaceae</taxon>
        <taxon>Inhella</taxon>
    </lineage>
</organism>
<evidence type="ECO:0000256" key="7">
    <source>
        <dbReference type="ARBA" id="ARBA00023136"/>
    </source>
</evidence>
<evidence type="ECO:0000256" key="2">
    <source>
        <dbReference type="ARBA" id="ARBA00009142"/>
    </source>
</evidence>